<dbReference type="InterPro" id="IPR013320">
    <property type="entry name" value="ConA-like_dom_sf"/>
</dbReference>
<sequence length="988" mass="111532">MDHSYDEDVLFNQFLISLCKSSAETFYKAVENGWPICVPREGSFLKNRYSEKDFNDHILIPSKCSDLKFITISGHDVSVDNHAVICQYENNTYTVDILFIETCYTEDNHSYKIICIDGPLNCATTLEDIIVITSVQDCLNFLYSKSNKLLLKDLRSLMDDFLLSNDYINMSIDLKKKSIVNLYTKCLKKASYHTKKSNNFFQNNIKLAVEYYIQNKLYTTLINDINILVSTEDAKLNKLIRNYSSAMIDLEVDQEVKTAIPNARCELSKLYMHKTIIGKFKCLKDTFLKLSDGHKNFTVDNILSALVHLVIHCKIPNWNAQIYFMKHFIFSNIKDFDDNFYLTSLEAAIEHIKVHNFNLKLSTNFHDSNYGTFYNYICSGQYYKVKETLEYVKIQQSSSKCHPLCECDSCMKEVLKESAVCVKYKDEQGLTPLHVAAFYGYPLIIELLLEYGSDINALDNFSLTPAHYAALRGQQNALLFLLHNKALMIGDNEGNTPLHLCCSNGHDLCVKALLYFMEFSDSKLNINIQNNQGDTPLHLSFKWGYTNVVQILIEQGGDPLVCNRRGQTCFDCAHNSKMIETFKINKKNNMERVRRSSVEITLQQKMIGKIITAISDGDIRLVQHYLGIDDENQNINTFVDINCSNYKGYTPLHVAAAKGQTNILKMLIGYGADINSLTTSEQYTALHLAVKNKMSEVMDVLLDSEKCNINNQDISGNSVLHYACTIGDANIITKLLEHGADLGIINKKFISALDILNKNPELRIVFIDGGGGGSQPCIGSWAHEGQQFYINILMAIVLSCFKRCFDGIKYTEHTSFPLINPICLDTSRMGNEVVIVKNGTRICGSGGVLCTAPIVQNKCYFEVKVQQSGIWGVGLALNDVDLCKAPGGHDQYSWVLCNDGAQRYNQQVLKAIDNTIEEGDIIGIYYDHVELNYSINGQPVNEPITGIRGTVFPALFVDDGAILDIVLERFSYPPSNGYDKIMLEQSIL</sequence>
<dbReference type="SMART" id="SM00449">
    <property type="entry name" value="SPRY"/>
    <property type="match status" value="1"/>
</dbReference>
<dbReference type="InterPro" id="IPR035766">
    <property type="entry name" value="SPRYD7"/>
</dbReference>
<dbReference type="PANTHER" id="PTHR24170">
    <property type="entry name" value="ANKYRIN REPEAT DOMAIN-CONTAINING PROTEIN 27"/>
    <property type="match status" value="1"/>
</dbReference>
<dbReference type="GO" id="GO:0030133">
    <property type="term" value="C:transport vesicle"/>
    <property type="evidence" value="ECO:0007669"/>
    <property type="project" value="TreeGrafter"/>
</dbReference>
<dbReference type="InterPro" id="IPR003877">
    <property type="entry name" value="SPRY_dom"/>
</dbReference>
<dbReference type="GO" id="GO:0005770">
    <property type="term" value="C:late endosome"/>
    <property type="evidence" value="ECO:0007669"/>
    <property type="project" value="TreeGrafter"/>
</dbReference>
<dbReference type="PROSITE" id="PS50088">
    <property type="entry name" value="ANK_REPEAT"/>
    <property type="match status" value="4"/>
</dbReference>
<feature type="repeat" description="ANK" evidence="2">
    <location>
        <begin position="532"/>
        <end position="564"/>
    </location>
</feature>
<evidence type="ECO:0000313" key="5">
    <source>
        <dbReference type="EMBL" id="KAF0769669.1"/>
    </source>
</evidence>
<dbReference type="GO" id="GO:0048812">
    <property type="term" value="P:neuron projection morphogenesis"/>
    <property type="evidence" value="ECO:0007669"/>
    <property type="project" value="TreeGrafter"/>
</dbReference>
<dbReference type="GO" id="GO:0005769">
    <property type="term" value="C:early endosome"/>
    <property type="evidence" value="ECO:0007669"/>
    <property type="project" value="TreeGrafter"/>
</dbReference>
<dbReference type="Gene3D" id="1.20.1050.80">
    <property type="entry name" value="VPS9 domain"/>
    <property type="match status" value="1"/>
</dbReference>
<feature type="domain" description="VPS9" evidence="4">
    <location>
        <begin position="230"/>
        <end position="361"/>
    </location>
</feature>
<dbReference type="CDD" id="cd12880">
    <property type="entry name" value="SPRYD7"/>
    <property type="match status" value="1"/>
</dbReference>
<dbReference type="PROSITE" id="PS51205">
    <property type="entry name" value="VPS9"/>
    <property type="match status" value="1"/>
</dbReference>
<reference evidence="5 6" key="1">
    <citation type="submission" date="2019-08" db="EMBL/GenBank/DDBJ databases">
        <title>Whole genome of Aphis craccivora.</title>
        <authorList>
            <person name="Voronova N.V."/>
            <person name="Shulinski R.S."/>
            <person name="Bandarenka Y.V."/>
            <person name="Zhorov D.G."/>
            <person name="Warner D."/>
        </authorList>
    </citation>
    <scope>NUCLEOTIDE SEQUENCE [LARGE SCALE GENOMIC DNA]</scope>
    <source>
        <strain evidence="5">180601</strain>
        <tissue evidence="5">Whole Body</tissue>
    </source>
</reference>
<evidence type="ECO:0000256" key="2">
    <source>
        <dbReference type="PROSITE-ProRule" id="PRU00023"/>
    </source>
</evidence>
<feature type="repeat" description="ANK" evidence="2">
    <location>
        <begin position="647"/>
        <end position="679"/>
    </location>
</feature>
<dbReference type="PANTHER" id="PTHR24170:SF2">
    <property type="entry name" value="ANKYRIN REPEAT DOMAIN-CONTAINING PROTEIN 27"/>
    <property type="match status" value="1"/>
</dbReference>
<accession>A0A6G0ZFS2</accession>
<dbReference type="SMART" id="SM00248">
    <property type="entry name" value="ANK"/>
    <property type="match status" value="7"/>
</dbReference>
<dbReference type="Gene3D" id="2.60.120.920">
    <property type="match status" value="1"/>
</dbReference>
<dbReference type="Pfam" id="PF12796">
    <property type="entry name" value="Ank_2"/>
    <property type="match status" value="3"/>
</dbReference>
<dbReference type="InterPro" id="IPR003123">
    <property type="entry name" value="VPS9"/>
</dbReference>
<dbReference type="GO" id="GO:0043005">
    <property type="term" value="C:neuron projection"/>
    <property type="evidence" value="ECO:0007669"/>
    <property type="project" value="TreeGrafter"/>
</dbReference>
<dbReference type="GO" id="GO:0045022">
    <property type="term" value="P:early endosome to late endosome transport"/>
    <property type="evidence" value="ECO:0007669"/>
    <property type="project" value="TreeGrafter"/>
</dbReference>
<dbReference type="Pfam" id="PF00622">
    <property type="entry name" value="SPRY"/>
    <property type="match status" value="1"/>
</dbReference>
<dbReference type="GO" id="GO:0097422">
    <property type="term" value="C:tubular endosome"/>
    <property type="evidence" value="ECO:0007669"/>
    <property type="project" value="TreeGrafter"/>
</dbReference>
<keyword evidence="2" id="KW-0040">ANK repeat</keyword>
<dbReference type="GO" id="GO:0005085">
    <property type="term" value="F:guanyl-nucleotide exchange factor activity"/>
    <property type="evidence" value="ECO:0007669"/>
    <property type="project" value="TreeGrafter"/>
</dbReference>
<dbReference type="PROSITE" id="PS50188">
    <property type="entry name" value="B302_SPRY"/>
    <property type="match status" value="1"/>
</dbReference>
<dbReference type="InterPro" id="IPR043136">
    <property type="entry name" value="B30.2/SPRY_sf"/>
</dbReference>
<dbReference type="InterPro" id="IPR002110">
    <property type="entry name" value="Ankyrin_rpt"/>
</dbReference>
<evidence type="ECO:0000256" key="1">
    <source>
        <dbReference type="ARBA" id="ARBA00021772"/>
    </source>
</evidence>
<feature type="repeat" description="ANK" evidence="2">
    <location>
        <begin position="715"/>
        <end position="747"/>
    </location>
</feature>
<dbReference type="SUPFAM" id="SSF49899">
    <property type="entry name" value="Concanavalin A-like lectins/glucanases"/>
    <property type="match status" value="1"/>
</dbReference>
<dbReference type="InterPro" id="IPR036770">
    <property type="entry name" value="Ankyrin_rpt-contain_sf"/>
</dbReference>
<dbReference type="Pfam" id="PF02204">
    <property type="entry name" value="VPS9"/>
    <property type="match status" value="1"/>
</dbReference>
<dbReference type="AlphaFoldDB" id="A0A6G0ZFS2"/>
<dbReference type="GO" id="GO:0000149">
    <property type="term" value="F:SNARE binding"/>
    <property type="evidence" value="ECO:0007669"/>
    <property type="project" value="TreeGrafter"/>
</dbReference>
<dbReference type="SUPFAM" id="SSF48403">
    <property type="entry name" value="Ankyrin repeat"/>
    <property type="match status" value="1"/>
</dbReference>
<protein>
    <recommendedName>
        <fullName evidence="1">SPRY domain-containing protein 7</fullName>
    </recommendedName>
</protein>
<feature type="domain" description="B30.2/SPRY" evidence="3">
    <location>
        <begin position="783"/>
        <end position="974"/>
    </location>
</feature>
<dbReference type="PRINTS" id="PR01415">
    <property type="entry name" value="ANKYRIN"/>
</dbReference>
<dbReference type="PROSITE" id="PS50297">
    <property type="entry name" value="ANK_REP_REGION"/>
    <property type="match status" value="4"/>
</dbReference>
<dbReference type="Pfam" id="PF00023">
    <property type="entry name" value="Ank"/>
    <property type="match status" value="2"/>
</dbReference>
<dbReference type="InterPro" id="IPR051248">
    <property type="entry name" value="UPF0507/Ank_repeat_27"/>
</dbReference>
<dbReference type="GO" id="GO:0005886">
    <property type="term" value="C:plasma membrane"/>
    <property type="evidence" value="ECO:0007669"/>
    <property type="project" value="TreeGrafter"/>
</dbReference>
<evidence type="ECO:0000259" key="4">
    <source>
        <dbReference type="PROSITE" id="PS51205"/>
    </source>
</evidence>
<name>A0A6G0ZFS2_APHCR</name>
<dbReference type="InterPro" id="IPR037191">
    <property type="entry name" value="VPS9_dom_sf"/>
</dbReference>
<evidence type="ECO:0000259" key="3">
    <source>
        <dbReference type="PROSITE" id="PS50188"/>
    </source>
</evidence>
<dbReference type="InterPro" id="IPR001870">
    <property type="entry name" value="B30.2/SPRY"/>
</dbReference>
<dbReference type="Proteomes" id="UP000478052">
    <property type="component" value="Unassembled WGS sequence"/>
</dbReference>
<dbReference type="Gene3D" id="1.25.40.20">
    <property type="entry name" value="Ankyrin repeat-containing domain"/>
    <property type="match status" value="3"/>
</dbReference>
<organism evidence="5 6">
    <name type="scientific">Aphis craccivora</name>
    <name type="common">Cowpea aphid</name>
    <dbReference type="NCBI Taxonomy" id="307492"/>
    <lineage>
        <taxon>Eukaryota</taxon>
        <taxon>Metazoa</taxon>
        <taxon>Ecdysozoa</taxon>
        <taxon>Arthropoda</taxon>
        <taxon>Hexapoda</taxon>
        <taxon>Insecta</taxon>
        <taxon>Pterygota</taxon>
        <taxon>Neoptera</taxon>
        <taxon>Paraneoptera</taxon>
        <taxon>Hemiptera</taxon>
        <taxon>Sternorrhyncha</taxon>
        <taxon>Aphidomorpha</taxon>
        <taxon>Aphidoidea</taxon>
        <taxon>Aphididae</taxon>
        <taxon>Aphidini</taxon>
        <taxon>Aphis</taxon>
        <taxon>Aphis</taxon>
    </lineage>
</organism>
<dbReference type="SUPFAM" id="SSF109993">
    <property type="entry name" value="VPS9 domain"/>
    <property type="match status" value="1"/>
</dbReference>
<proteinExistence type="predicted"/>
<comment type="caution">
    <text evidence="5">The sequence shown here is derived from an EMBL/GenBank/DDBJ whole genome shotgun (WGS) entry which is preliminary data.</text>
</comment>
<gene>
    <name evidence="5" type="ORF">FWK35_00002403</name>
</gene>
<dbReference type="EMBL" id="VUJU01000557">
    <property type="protein sequence ID" value="KAF0769669.1"/>
    <property type="molecule type" value="Genomic_DNA"/>
</dbReference>
<evidence type="ECO:0000313" key="6">
    <source>
        <dbReference type="Proteomes" id="UP000478052"/>
    </source>
</evidence>
<keyword evidence="6" id="KW-1185">Reference proteome</keyword>
<dbReference type="OrthoDB" id="411646at2759"/>
<feature type="repeat" description="ANK" evidence="2">
    <location>
        <begin position="428"/>
        <end position="460"/>
    </location>
</feature>